<evidence type="ECO:0000256" key="1">
    <source>
        <dbReference type="SAM" id="MobiDB-lite"/>
    </source>
</evidence>
<evidence type="ECO:0000313" key="3">
    <source>
        <dbReference type="Proteomes" id="UP000188320"/>
    </source>
</evidence>
<proteinExistence type="predicted"/>
<dbReference type="AlphaFoldDB" id="A0A1R1PUZ1"/>
<accession>A0A1R1PUZ1</accession>
<reference evidence="3" key="1">
    <citation type="submission" date="2017-01" db="EMBL/GenBank/DDBJ databases">
        <authorList>
            <person name="Wang Y."/>
            <person name="White M."/>
            <person name="Kvist S."/>
            <person name="Moncalvo J.-M."/>
        </authorList>
    </citation>
    <scope>NUCLEOTIDE SEQUENCE [LARGE SCALE GENOMIC DNA]</scope>
    <source>
        <strain evidence="3">COL-18-3</strain>
    </source>
</reference>
<sequence>MESYSRPSSGPPPPHRAGPNNSIGIGDTLLQTPAATLSFPPSLHTAQIPFLCVFTSFLASPPIPTIFLNILTAPLPFFFRISIHVSAEFIQNTPLVLSLLCDIINGTDPYSAIGLSSKCSNTSKLYNRYGSLYSPFSCSPVSFNEKLVACSGIPNTCWLPTKFISTPIDSGPRDLLSVHVLNFSSHPSSPSFFSFVTSNLKNPFVFNSTIRSSPSLTIIAHGFAFISTTFSTPPSFSPYFTIYCFPSSFSPLSDSLPFSSSLFLLLTNPCSPPFSTYSPAPLYRLCFSLIPSTCTRTTSFSKNTIFNPKSSTTSSSPSFFTFSFSAAFAPIFSSTALNSPSFNSTLPSLTLYPSKALFSFSLTLLPSFQISSPTFLTPFAYSRCRLQNDASLHVLKSSFFTPAVNPTNKQIITAVVQSTIR</sequence>
<protein>
    <submittedName>
        <fullName evidence="2">Uncharacterized protein</fullName>
    </submittedName>
</protein>
<dbReference type="EMBL" id="LSSK01000156">
    <property type="protein sequence ID" value="OMH84743.1"/>
    <property type="molecule type" value="Genomic_DNA"/>
</dbReference>
<name>A0A1R1PUZ1_ZANCU</name>
<comment type="caution">
    <text evidence="2">The sequence shown here is derived from an EMBL/GenBank/DDBJ whole genome shotgun (WGS) entry which is preliminary data.</text>
</comment>
<gene>
    <name evidence="2" type="ORF">AX774_g1724</name>
</gene>
<keyword evidence="3" id="KW-1185">Reference proteome</keyword>
<evidence type="ECO:0000313" key="2">
    <source>
        <dbReference type="EMBL" id="OMH84743.1"/>
    </source>
</evidence>
<dbReference type="Proteomes" id="UP000188320">
    <property type="component" value="Unassembled WGS sequence"/>
</dbReference>
<organism evidence="2 3">
    <name type="scientific">Zancudomyces culisetae</name>
    <name type="common">Gut fungus</name>
    <name type="synonym">Smittium culisetae</name>
    <dbReference type="NCBI Taxonomy" id="1213189"/>
    <lineage>
        <taxon>Eukaryota</taxon>
        <taxon>Fungi</taxon>
        <taxon>Fungi incertae sedis</taxon>
        <taxon>Zoopagomycota</taxon>
        <taxon>Kickxellomycotina</taxon>
        <taxon>Harpellomycetes</taxon>
        <taxon>Harpellales</taxon>
        <taxon>Legeriomycetaceae</taxon>
        <taxon>Zancudomyces</taxon>
    </lineage>
</organism>
<feature type="region of interest" description="Disordered" evidence="1">
    <location>
        <begin position="1"/>
        <end position="23"/>
    </location>
</feature>